<name>A0A9D1IWQ9_9CLOT</name>
<evidence type="ECO:0000256" key="4">
    <source>
        <dbReference type="ARBA" id="ARBA00011738"/>
    </source>
</evidence>
<evidence type="ECO:0000256" key="17">
    <source>
        <dbReference type="RuleBase" id="RU003464"/>
    </source>
</evidence>
<dbReference type="GO" id="GO:0052906">
    <property type="term" value="F:tRNA (guanine(37)-N1)-methyltransferase activity"/>
    <property type="evidence" value="ECO:0007669"/>
    <property type="project" value="UniProtKB-UniRule"/>
</dbReference>
<evidence type="ECO:0000256" key="10">
    <source>
        <dbReference type="ARBA" id="ARBA00022691"/>
    </source>
</evidence>
<keyword evidence="11 15" id="KW-0819">tRNA processing</keyword>
<evidence type="ECO:0000256" key="2">
    <source>
        <dbReference type="ARBA" id="ARBA00004496"/>
    </source>
</evidence>
<keyword evidence="9 15" id="KW-0808">Transferase</keyword>
<dbReference type="Gene3D" id="1.10.1270.20">
    <property type="entry name" value="tRNA(m1g37)methyltransferase, domain 2"/>
    <property type="match status" value="1"/>
</dbReference>
<feature type="binding site" evidence="15 16">
    <location>
        <position position="111"/>
    </location>
    <ligand>
        <name>S-adenosyl-L-methionine</name>
        <dbReference type="ChEBI" id="CHEBI:59789"/>
    </ligand>
</feature>
<dbReference type="GO" id="GO:0005829">
    <property type="term" value="C:cytosol"/>
    <property type="evidence" value="ECO:0007669"/>
    <property type="project" value="TreeGrafter"/>
</dbReference>
<dbReference type="FunFam" id="1.10.1270.20:FF:000001">
    <property type="entry name" value="tRNA (guanine-N(1)-)-methyltransferase"/>
    <property type="match status" value="1"/>
</dbReference>
<reference evidence="19" key="2">
    <citation type="journal article" date="2021" name="PeerJ">
        <title>Extensive microbial diversity within the chicken gut microbiome revealed by metagenomics and culture.</title>
        <authorList>
            <person name="Gilroy R."/>
            <person name="Ravi A."/>
            <person name="Getino M."/>
            <person name="Pursley I."/>
            <person name="Horton D.L."/>
            <person name="Alikhan N.F."/>
            <person name="Baker D."/>
            <person name="Gharbi K."/>
            <person name="Hall N."/>
            <person name="Watson M."/>
            <person name="Adriaenssens E.M."/>
            <person name="Foster-Nyarko E."/>
            <person name="Jarju S."/>
            <person name="Secka A."/>
            <person name="Antonio M."/>
            <person name="Oren A."/>
            <person name="Chaudhuri R.R."/>
            <person name="La Ragione R."/>
            <person name="Hildebrand F."/>
            <person name="Pallen M.J."/>
        </authorList>
    </citation>
    <scope>NUCLEOTIDE SEQUENCE</scope>
    <source>
        <strain evidence="19">CHK191-8634</strain>
    </source>
</reference>
<evidence type="ECO:0000256" key="6">
    <source>
        <dbReference type="ARBA" id="ARBA00014679"/>
    </source>
</evidence>
<comment type="similarity">
    <text evidence="3 15 17">Belongs to the RNA methyltransferase TrmD family.</text>
</comment>
<evidence type="ECO:0000256" key="11">
    <source>
        <dbReference type="ARBA" id="ARBA00022694"/>
    </source>
</evidence>
<dbReference type="InterPro" id="IPR023148">
    <property type="entry name" value="tRNA_m1G_MeTrfase_C_sf"/>
</dbReference>
<evidence type="ECO:0000313" key="20">
    <source>
        <dbReference type="Proteomes" id="UP000824073"/>
    </source>
</evidence>
<dbReference type="PANTHER" id="PTHR46417">
    <property type="entry name" value="TRNA (GUANINE-N(1)-)-METHYLTRANSFERASE"/>
    <property type="match status" value="1"/>
</dbReference>
<dbReference type="PANTHER" id="PTHR46417:SF1">
    <property type="entry name" value="TRNA (GUANINE-N(1)-)-METHYLTRANSFERASE"/>
    <property type="match status" value="1"/>
</dbReference>
<dbReference type="FunFam" id="3.40.1280.10:FF:000001">
    <property type="entry name" value="tRNA (guanine-N(1)-)-methyltransferase"/>
    <property type="match status" value="1"/>
</dbReference>
<comment type="subcellular location">
    <subcellularLocation>
        <location evidence="2 15 17">Cytoplasm</location>
    </subcellularLocation>
</comment>
<dbReference type="HAMAP" id="MF_00605">
    <property type="entry name" value="TrmD"/>
    <property type="match status" value="1"/>
</dbReference>
<dbReference type="InterPro" id="IPR029026">
    <property type="entry name" value="tRNA_m1G_MTases_N"/>
</dbReference>
<evidence type="ECO:0000256" key="14">
    <source>
        <dbReference type="ARBA" id="ARBA00047783"/>
    </source>
</evidence>
<dbReference type="NCBIfam" id="NF000648">
    <property type="entry name" value="PRK00026.1"/>
    <property type="match status" value="1"/>
</dbReference>
<feature type="binding site" evidence="15 16">
    <location>
        <begin position="131"/>
        <end position="136"/>
    </location>
    <ligand>
        <name>S-adenosyl-L-methionine</name>
        <dbReference type="ChEBI" id="CHEBI:59789"/>
    </ligand>
</feature>
<dbReference type="EC" id="2.1.1.228" evidence="5 15"/>
<evidence type="ECO:0000256" key="1">
    <source>
        <dbReference type="ARBA" id="ARBA00002634"/>
    </source>
</evidence>
<dbReference type="PIRSF" id="PIRSF000386">
    <property type="entry name" value="tRNA_mtase"/>
    <property type="match status" value="1"/>
</dbReference>
<dbReference type="InterPro" id="IPR029028">
    <property type="entry name" value="Alpha/beta_knot_MTases"/>
</dbReference>
<dbReference type="InterPro" id="IPR016009">
    <property type="entry name" value="tRNA_MeTrfase_TRMD/TRM10"/>
</dbReference>
<proteinExistence type="inferred from homology"/>
<evidence type="ECO:0000259" key="18">
    <source>
        <dbReference type="Pfam" id="PF01746"/>
    </source>
</evidence>
<evidence type="ECO:0000256" key="16">
    <source>
        <dbReference type="PIRSR" id="PIRSR000386-1"/>
    </source>
</evidence>
<dbReference type="InterPro" id="IPR002649">
    <property type="entry name" value="tRNA_m1G_MeTrfase_TrmD"/>
</dbReference>
<dbReference type="AlphaFoldDB" id="A0A9D1IWQ9"/>
<dbReference type="GO" id="GO:0002939">
    <property type="term" value="P:tRNA N1-guanine methylation"/>
    <property type="evidence" value="ECO:0007669"/>
    <property type="project" value="TreeGrafter"/>
</dbReference>
<dbReference type="Gene3D" id="3.40.1280.10">
    <property type="match status" value="1"/>
</dbReference>
<evidence type="ECO:0000256" key="7">
    <source>
        <dbReference type="ARBA" id="ARBA00022490"/>
    </source>
</evidence>
<keyword evidence="10 15" id="KW-0949">S-adenosyl-L-methionine</keyword>
<evidence type="ECO:0000256" key="13">
    <source>
        <dbReference type="ARBA" id="ARBA00033392"/>
    </source>
</evidence>
<keyword evidence="8 15" id="KW-0489">Methyltransferase</keyword>
<dbReference type="CDD" id="cd18080">
    <property type="entry name" value="TrmD-like"/>
    <property type="match status" value="1"/>
</dbReference>
<dbReference type="NCBIfam" id="TIGR00088">
    <property type="entry name" value="trmD"/>
    <property type="match status" value="1"/>
</dbReference>
<evidence type="ECO:0000256" key="5">
    <source>
        <dbReference type="ARBA" id="ARBA00012807"/>
    </source>
</evidence>
<protein>
    <recommendedName>
        <fullName evidence="6 15">tRNA (guanine-N(1)-)-methyltransferase</fullName>
        <ecNumber evidence="5 15">2.1.1.228</ecNumber>
    </recommendedName>
    <alternativeName>
        <fullName evidence="12 15">M1G-methyltransferase</fullName>
    </alternativeName>
    <alternativeName>
        <fullName evidence="13 15">tRNA [GM37] methyltransferase</fullName>
    </alternativeName>
</protein>
<feature type="domain" description="tRNA methyltransferase TRMD/TRM10-type" evidence="18">
    <location>
        <begin position="1"/>
        <end position="223"/>
    </location>
</feature>
<accession>A0A9D1IWQ9</accession>
<comment type="function">
    <text evidence="1 15 17">Specifically methylates guanosine-37 in various tRNAs.</text>
</comment>
<comment type="caution">
    <text evidence="19">The sequence shown here is derived from an EMBL/GenBank/DDBJ whole genome shotgun (WGS) entry which is preliminary data.</text>
</comment>
<dbReference type="EMBL" id="DVMR01000058">
    <property type="protein sequence ID" value="HIU44176.1"/>
    <property type="molecule type" value="Genomic_DNA"/>
</dbReference>
<evidence type="ECO:0000256" key="9">
    <source>
        <dbReference type="ARBA" id="ARBA00022679"/>
    </source>
</evidence>
<sequence length="241" mass="27328">MKIDILTLFPEVIEAVLGSSIIGRGREKGLLDIAAHNIRDYTPDKHGRTDDYPYGGGRGMVMQCEPLFRCLEAVRGDEPVHTVMMSAQGAPFDQQKARELLAHGRFIIVCGHYEGIDRRFIDRCVDEEISLGDFVLTGGEIAAMAVADAVCRMVPGVLAEDVCFTDESHYSGLLEYPQYTRPEEWRGQRVPDILLSGHHANIEKWRRRQSLLLTRTRRPDLFERLDLSPEDQKLLKEEESC</sequence>
<evidence type="ECO:0000256" key="8">
    <source>
        <dbReference type="ARBA" id="ARBA00022603"/>
    </source>
</evidence>
<gene>
    <name evidence="15 19" type="primary">trmD</name>
    <name evidence="19" type="ORF">IAB67_07775</name>
</gene>
<evidence type="ECO:0000256" key="3">
    <source>
        <dbReference type="ARBA" id="ARBA00007630"/>
    </source>
</evidence>
<evidence type="ECO:0000256" key="15">
    <source>
        <dbReference type="HAMAP-Rule" id="MF_00605"/>
    </source>
</evidence>
<dbReference type="SUPFAM" id="SSF75217">
    <property type="entry name" value="alpha/beta knot"/>
    <property type="match status" value="1"/>
</dbReference>
<comment type="subunit">
    <text evidence="4 15 17">Homodimer.</text>
</comment>
<evidence type="ECO:0000256" key="12">
    <source>
        <dbReference type="ARBA" id="ARBA00029736"/>
    </source>
</evidence>
<organism evidence="19 20">
    <name type="scientific">Candidatus Ventrousia excrementavium</name>
    <dbReference type="NCBI Taxonomy" id="2840961"/>
    <lineage>
        <taxon>Bacteria</taxon>
        <taxon>Bacillati</taxon>
        <taxon>Bacillota</taxon>
        <taxon>Clostridia</taxon>
        <taxon>Eubacteriales</taxon>
        <taxon>Clostridiaceae</taxon>
        <taxon>Clostridiaceae incertae sedis</taxon>
        <taxon>Candidatus Ventrousia</taxon>
    </lineage>
</organism>
<comment type="catalytic activity">
    <reaction evidence="14 15 17">
        <text>guanosine(37) in tRNA + S-adenosyl-L-methionine = N(1)-methylguanosine(37) in tRNA + S-adenosyl-L-homocysteine + H(+)</text>
        <dbReference type="Rhea" id="RHEA:36899"/>
        <dbReference type="Rhea" id="RHEA-COMP:10145"/>
        <dbReference type="Rhea" id="RHEA-COMP:10147"/>
        <dbReference type="ChEBI" id="CHEBI:15378"/>
        <dbReference type="ChEBI" id="CHEBI:57856"/>
        <dbReference type="ChEBI" id="CHEBI:59789"/>
        <dbReference type="ChEBI" id="CHEBI:73542"/>
        <dbReference type="ChEBI" id="CHEBI:74269"/>
        <dbReference type="EC" id="2.1.1.228"/>
    </reaction>
</comment>
<dbReference type="Pfam" id="PF01746">
    <property type="entry name" value="tRNA_m1G_MT"/>
    <property type="match status" value="1"/>
</dbReference>
<dbReference type="Proteomes" id="UP000824073">
    <property type="component" value="Unassembled WGS sequence"/>
</dbReference>
<keyword evidence="7 15" id="KW-0963">Cytoplasm</keyword>
<reference evidence="19" key="1">
    <citation type="submission" date="2020-10" db="EMBL/GenBank/DDBJ databases">
        <authorList>
            <person name="Gilroy R."/>
        </authorList>
    </citation>
    <scope>NUCLEOTIDE SEQUENCE</scope>
    <source>
        <strain evidence="19">CHK191-8634</strain>
    </source>
</reference>
<evidence type="ECO:0000313" key="19">
    <source>
        <dbReference type="EMBL" id="HIU44176.1"/>
    </source>
</evidence>